<evidence type="ECO:0000256" key="1">
    <source>
        <dbReference type="ARBA" id="ARBA00022691"/>
    </source>
</evidence>
<keyword evidence="4" id="KW-0808">Transferase</keyword>
<dbReference type="PROSITE" id="PS51668">
    <property type="entry name" value="TSAA_2"/>
    <property type="match status" value="1"/>
</dbReference>
<dbReference type="InterPro" id="IPR040372">
    <property type="entry name" value="YaeB-like"/>
</dbReference>
<keyword evidence="1" id="KW-0949">S-adenosyl-L-methionine</keyword>
<dbReference type="Proteomes" id="UP001223586">
    <property type="component" value="Unassembled WGS sequence"/>
</dbReference>
<dbReference type="PANTHER" id="PTHR12818:SF0">
    <property type="entry name" value="TRNA (ADENINE(37)-N6)-METHYLTRANSFERASE"/>
    <property type="match status" value="1"/>
</dbReference>
<comment type="caution">
    <text evidence="4">The sequence shown here is derived from an EMBL/GenBank/DDBJ whole genome shotgun (WGS) entry which is preliminary data.</text>
</comment>
<dbReference type="CDD" id="cd09281">
    <property type="entry name" value="UPF0066"/>
    <property type="match status" value="1"/>
</dbReference>
<organism evidence="4 5">
    <name type="scientific">Bacillus chungangensis</name>
    <dbReference type="NCBI Taxonomy" id="587633"/>
    <lineage>
        <taxon>Bacteria</taxon>
        <taxon>Bacillati</taxon>
        <taxon>Bacillota</taxon>
        <taxon>Bacilli</taxon>
        <taxon>Bacillales</taxon>
        <taxon>Bacillaceae</taxon>
        <taxon>Bacillus</taxon>
    </lineage>
</organism>
<keyword evidence="4" id="KW-0489">Methyltransferase</keyword>
<dbReference type="Pfam" id="PF01980">
    <property type="entry name" value="TrmO_N"/>
    <property type="match status" value="1"/>
</dbReference>
<dbReference type="RefSeq" id="WP_307233503.1">
    <property type="nucleotide sequence ID" value="NZ_JAUSTT010000052.1"/>
</dbReference>
<dbReference type="SUPFAM" id="SSF118196">
    <property type="entry name" value="YaeB-like"/>
    <property type="match status" value="1"/>
</dbReference>
<dbReference type="PANTHER" id="PTHR12818">
    <property type="entry name" value="TRNA (ADENINE(37)-N6)-METHYLTRANSFERASE"/>
    <property type="match status" value="1"/>
</dbReference>
<reference evidence="4 5" key="1">
    <citation type="submission" date="2023-07" db="EMBL/GenBank/DDBJ databases">
        <title>Genomic Encyclopedia of Type Strains, Phase IV (KMG-IV): sequencing the most valuable type-strain genomes for metagenomic binning, comparative biology and taxonomic classification.</title>
        <authorList>
            <person name="Goeker M."/>
        </authorList>
    </citation>
    <scope>NUCLEOTIDE SEQUENCE [LARGE SCALE GENOMIC DNA]</scope>
    <source>
        <strain evidence="4 5">DSM 23837</strain>
    </source>
</reference>
<sequence>MFHIKPIAYVKNTRTQIQDDDWGAVISEIRLVEELKEAALLGVEEFSHLEIIFYFDKVADKHIQYEARHPRNNQDYPKIGIFAQRGKNRPNKIGLTIVELLERDGTTLLVKGLDAVNGTPIIDIKPVMREFLPRTTVKQPKWSTDLMKNYWVKNGS</sequence>
<evidence type="ECO:0000313" key="4">
    <source>
        <dbReference type="EMBL" id="MDQ0178563.1"/>
    </source>
</evidence>
<dbReference type="InterPro" id="IPR023370">
    <property type="entry name" value="TrmO-like_N"/>
</dbReference>
<protein>
    <submittedName>
        <fullName evidence="4">tRNA-Thr(GGU) m(6)t(6)A37 methyltransferase TsaA</fullName>
    </submittedName>
</protein>
<gene>
    <name evidence="4" type="ORF">J2S08_004471</name>
</gene>
<keyword evidence="5" id="KW-1185">Reference proteome</keyword>
<name>A0ABT9WZP7_9BACI</name>
<feature type="domain" description="TsaA-like" evidence="3">
    <location>
        <begin position="4"/>
        <end position="136"/>
    </location>
</feature>
<dbReference type="Gene3D" id="2.40.30.70">
    <property type="entry name" value="YaeB-like"/>
    <property type="match status" value="1"/>
</dbReference>
<evidence type="ECO:0000259" key="3">
    <source>
        <dbReference type="PROSITE" id="PS51668"/>
    </source>
</evidence>
<dbReference type="NCBIfam" id="TIGR00104">
    <property type="entry name" value="tRNA_TsaA"/>
    <property type="match status" value="1"/>
</dbReference>
<dbReference type="InterPro" id="IPR036413">
    <property type="entry name" value="YaeB-like_sf"/>
</dbReference>
<comment type="similarity">
    <text evidence="2">Belongs to the tRNA methyltransferase O family.</text>
</comment>
<evidence type="ECO:0000256" key="2">
    <source>
        <dbReference type="ARBA" id="ARBA00033753"/>
    </source>
</evidence>
<accession>A0ABT9WZP7</accession>
<dbReference type="GO" id="GO:0008168">
    <property type="term" value="F:methyltransferase activity"/>
    <property type="evidence" value="ECO:0007669"/>
    <property type="project" value="UniProtKB-KW"/>
</dbReference>
<proteinExistence type="inferred from homology"/>
<dbReference type="GO" id="GO:0032259">
    <property type="term" value="P:methylation"/>
    <property type="evidence" value="ECO:0007669"/>
    <property type="project" value="UniProtKB-KW"/>
</dbReference>
<dbReference type="EMBL" id="JAUSTT010000052">
    <property type="protein sequence ID" value="MDQ0178563.1"/>
    <property type="molecule type" value="Genomic_DNA"/>
</dbReference>
<dbReference type="InterPro" id="IPR036414">
    <property type="entry name" value="YaeB_N_sf"/>
</dbReference>
<evidence type="ECO:0000313" key="5">
    <source>
        <dbReference type="Proteomes" id="UP001223586"/>
    </source>
</evidence>